<dbReference type="PRINTS" id="PR00124">
    <property type="entry name" value="ATPASEC"/>
</dbReference>
<keyword evidence="6" id="KW-0375">Hydrogen ion transport</keyword>
<keyword evidence="6" id="KW-0406">Ion transport</keyword>
<dbReference type="InterPro" id="IPR000454">
    <property type="entry name" value="ATP_synth_F0_csu"/>
</dbReference>
<dbReference type="OrthoDB" id="438052at2759"/>
<evidence type="ECO:0000259" key="8">
    <source>
        <dbReference type="Pfam" id="PF00137"/>
    </source>
</evidence>
<comment type="subcellular location">
    <subcellularLocation>
        <location evidence="1">Membrane</location>
        <topology evidence="1">Multi-pass membrane protein</topology>
    </subcellularLocation>
</comment>
<name>A0A835HTC8_9MAGN</name>
<keyword evidence="10" id="KW-1185">Reference proteome</keyword>
<proteinExistence type="inferred from homology"/>
<feature type="domain" description="V-ATPase proteolipid subunit C-like" evidence="8">
    <location>
        <begin position="33"/>
        <end position="67"/>
    </location>
</feature>
<dbReference type="EMBL" id="JADFTS010000005">
    <property type="protein sequence ID" value="KAF9604294.1"/>
    <property type="molecule type" value="Genomic_DNA"/>
</dbReference>
<keyword evidence="5" id="KW-0472">Membrane</keyword>
<dbReference type="InterPro" id="IPR035921">
    <property type="entry name" value="F/V-ATP_Csub_sf"/>
</dbReference>
<protein>
    <recommendedName>
        <fullName evidence="8">V-ATPase proteolipid subunit C-like domain-containing protein</fullName>
    </recommendedName>
</protein>
<accession>A0A835HTC8</accession>
<feature type="region of interest" description="Disordered" evidence="7">
    <location>
        <begin position="1"/>
        <end position="23"/>
    </location>
</feature>
<dbReference type="GO" id="GO:0033177">
    <property type="term" value="C:proton-transporting two-sector ATPase complex, proton-transporting domain"/>
    <property type="evidence" value="ECO:0007669"/>
    <property type="project" value="InterPro"/>
</dbReference>
<keyword evidence="3" id="KW-0812">Transmembrane</keyword>
<evidence type="ECO:0000256" key="5">
    <source>
        <dbReference type="ARBA" id="ARBA00023136"/>
    </source>
</evidence>
<organism evidence="9 10">
    <name type="scientific">Coptis chinensis</name>
    <dbReference type="NCBI Taxonomy" id="261450"/>
    <lineage>
        <taxon>Eukaryota</taxon>
        <taxon>Viridiplantae</taxon>
        <taxon>Streptophyta</taxon>
        <taxon>Embryophyta</taxon>
        <taxon>Tracheophyta</taxon>
        <taxon>Spermatophyta</taxon>
        <taxon>Magnoliopsida</taxon>
        <taxon>Ranunculales</taxon>
        <taxon>Ranunculaceae</taxon>
        <taxon>Coptidoideae</taxon>
        <taxon>Coptis</taxon>
    </lineage>
</organism>
<evidence type="ECO:0000313" key="9">
    <source>
        <dbReference type="EMBL" id="KAF9604294.1"/>
    </source>
</evidence>
<dbReference type="GO" id="GO:0015078">
    <property type="term" value="F:proton transmembrane transporter activity"/>
    <property type="evidence" value="ECO:0007669"/>
    <property type="project" value="InterPro"/>
</dbReference>
<sequence>MRKRIEEEEKRSESKMKREQSPKKEMLEGAKFIGAGAATIALAGAAVGIGNVFSSLIHSVARNPSFFFELERKANRYSAGSQMSRNAHARLREKGGGRNGLVVPHSRLHGGPLFLLGEYANMILMRSRGFASDIRWASSSRAASGVLCNNPSGRRLVVGGLRSFRRRVASV</sequence>
<evidence type="ECO:0000313" key="10">
    <source>
        <dbReference type="Proteomes" id="UP000631114"/>
    </source>
</evidence>
<evidence type="ECO:0000256" key="3">
    <source>
        <dbReference type="ARBA" id="ARBA00022692"/>
    </source>
</evidence>
<gene>
    <name evidence="9" type="ORF">IFM89_005620</name>
</gene>
<dbReference type="GO" id="GO:0015986">
    <property type="term" value="P:proton motive force-driven ATP synthesis"/>
    <property type="evidence" value="ECO:0007669"/>
    <property type="project" value="InterPro"/>
</dbReference>
<reference evidence="9 10" key="1">
    <citation type="submission" date="2020-10" db="EMBL/GenBank/DDBJ databases">
        <title>The Coptis chinensis genome and diversification of protoberbering-type alkaloids.</title>
        <authorList>
            <person name="Wang B."/>
            <person name="Shu S."/>
            <person name="Song C."/>
            <person name="Liu Y."/>
        </authorList>
    </citation>
    <scope>NUCLEOTIDE SEQUENCE [LARGE SCALE GENOMIC DNA]</scope>
    <source>
        <strain evidence="9">HL-2020</strain>
        <tissue evidence="9">Leaf</tissue>
    </source>
</reference>
<evidence type="ECO:0000256" key="2">
    <source>
        <dbReference type="ARBA" id="ARBA00006704"/>
    </source>
</evidence>
<keyword evidence="6" id="KW-0813">Transport</keyword>
<dbReference type="PANTHER" id="PTHR10031">
    <property type="entry name" value="ATP SYNTHASE LIPID-BINDING PROTEIN, MITOCHONDRIAL"/>
    <property type="match status" value="1"/>
</dbReference>
<dbReference type="SUPFAM" id="SSF81333">
    <property type="entry name" value="F1F0 ATP synthase subunit C"/>
    <property type="match status" value="1"/>
</dbReference>
<dbReference type="Gene3D" id="1.20.20.10">
    <property type="entry name" value="F1F0 ATP synthase subunit C"/>
    <property type="match status" value="1"/>
</dbReference>
<dbReference type="InterPro" id="IPR002379">
    <property type="entry name" value="ATPase_proteolipid_c-like_dom"/>
</dbReference>
<dbReference type="AlphaFoldDB" id="A0A835HTC8"/>
<evidence type="ECO:0000256" key="1">
    <source>
        <dbReference type="ARBA" id="ARBA00004141"/>
    </source>
</evidence>
<keyword evidence="4" id="KW-1133">Transmembrane helix</keyword>
<dbReference type="InterPro" id="IPR038662">
    <property type="entry name" value="ATP_synth_F0_csu_sf"/>
</dbReference>
<evidence type="ECO:0000256" key="6">
    <source>
        <dbReference type="RuleBase" id="RU004221"/>
    </source>
</evidence>
<keyword evidence="6" id="KW-0446">Lipid-binding</keyword>
<evidence type="ECO:0000256" key="7">
    <source>
        <dbReference type="SAM" id="MobiDB-lite"/>
    </source>
</evidence>
<dbReference type="Pfam" id="PF00137">
    <property type="entry name" value="ATP-synt_C"/>
    <property type="match status" value="1"/>
</dbReference>
<dbReference type="Proteomes" id="UP000631114">
    <property type="component" value="Unassembled WGS sequence"/>
</dbReference>
<comment type="caution">
    <text evidence="9">The sequence shown here is derived from an EMBL/GenBank/DDBJ whole genome shotgun (WGS) entry which is preliminary data.</text>
</comment>
<comment type="similarity">
    <text evidence="2 6">Belongs to the ATPase C chain family.</text>
</comment>
<dbReference type="GO" id="GO:0008289">
    <property type="term" value="F:lipid binding"/>
    <property type="evidence" value="ECO:0007669"/>
    <property type="project" value="UniProtKB-KW"/>
</dbReference>
<evidence type="ECO:0000256" key="4">
    <source>
        <dbReference type="ARBA" id="ARBA00022989"/>
    </source>
</evidence>
<dbReference type="PANTHER" id="PTHR10031:SF0">
    <property type="entry name" value="ATPASE PROTEIN 9"/>
    <property type="match status" value="1"/>
</dbReference>
<dbReference type="GO" id="GO:0045259">
    <property type="term" value="C:proton-transporting ATP synthase complex"/>
    <property type="evidence" value="ECO:0007669"/>
    <property type="project" value="InterPro"/>
</dbReference>